<dbReference type="Pfam" id="PF13041">
    <property type="entry name" value="PPR_2"/>
    <property type="match status" value="2"/>
</dbReference>
<dbReference type="PANTHER" id="PTHR47926:SF436">
    <property type="entry name" value="PENTATRICOPEPTIDE REPEAT-CONTAINING PROTEIN ELI1, CHLOROPLASTIC-LIKE ISOFORM X2"/>
    <property type="match status" value="1"/>
</dbReference>
<dbReference type="InterPro" id="IPR046960">
    <property type="entry name" value="PPR_At4g14850-like_plant"/>
</dbReference>
<reference evidence="15" key="1">
    <citation type="submission" date="2020-06" db="EMBL/GenBank/DDBJ databases">
        <authorList>
            <person name="Li T."/>
            <person name="Hu X."/>
            <person name="Zhang T."/>
            <person name="Song X."/>
            <person name="Zhang H."/>
            <person name="Dai N."/>
            <person name="Sheng W."/>
            <person name="Hou X."/>
            <person name="Wei L."/>
        </authorList>
    </citation>
    <scope>NUCLEOTIDE SEQUENCE</scope>
    <source>
        <strain evidence="15">3651</strain>
        <tissue evidence="15">Leaf</tissue>
    </source>
</reference>
<dbReference type="GO" id="GO:0003729">
    <property type="term" value="F:mRNA binding"/>
    <property type="evidence" value="ECO:0007669"/>
    <property type="project" value="UniProtKB-ARBA"/>
</dbReference>
<dbReference type="CDD" id="cd15862">
    <property type="entry name" value="SNARE_Vti1"/>
    <property type="match status" value="1"/>
</dbReference>
<dbReference type="FunFam" id="1.20.58.400:FF:000001">
    <property type="entry name" value="Vesicle transport through interaction with t-SNAREs homolog 1A"/>
    <property type="match status" value="1"/>
</dbReference>
<dbReference type="InterPro" id="IPR038407">
    <property type="entry name" value="v-SNARE_N_sf"/>
</dbReference>
<dbReference type="InterPro" id="IPR011990">
    <property type="entry name" value="TPR-like_helical_dom_sf"/>
</dbReference>
<dbReference type="GO" id="GO:0016020">
    <property type="term" value="C:membrane"/>
    <property type="evidence" value="ECO:0007669"/>
    <property type="project" value="InterPro"/>
</dbReference>
<feature type="repeat" description="PPR" evidence="11">
    <location>
        <begin position="565"/>
        <end position="600"/>
    </location>
</feature>
<dbReference type="EMBL" id="JACGWO010000009">
    <property type="protein sequence ID" value="KAK4417639.1"/>
    <property type="molecule type" value="Genomic_DNA"/>
</dbReference>
<dbReference type="FunFam" id="1.20.5.110:FF:000002">
    <property type="entry name" value="Vesicle transport through interaction with t-SNAREsB"/>
    <property type="match status" value="1"/>
</dbReference>
<dbReference type="InterPro" id="IPR002885">
    <property type="entry name" value="PPR_rpt"/>
</dbReference>
<sequence length="764" mass="85414">MSEVFESYERQYCELSANLSKKTSSVSHLDGEQLKQKISEVRGGLDEAEALIRKMDLEARGLQPNIKAVLLAKLREYKSDLNNLKNEVKRIASTNLNQAAQDELMEAGMTDTLTASANQRERLLMSTEKLNNSSNRISESRKVMLETEELGVSLLQDLHQQRQSLLHANNTLHGVDDNISRSKRVITSMSRRMSRNKWIIGAIISISVVGFLMRWPAVCSTPSSLARHCRALMRSCARHSVLGTGQKVHATAITTGLLNLPKTFLPNVILHMYVACGDALAARKLFDEIPTTQKDTVDWTTLMDCYSRCGSSMDALSLFVSMRRDGVLIDDITMVSMFSTCSKVGNSVFGIQVHACMIKMGLNSCVKPGNAAMDMYVKCGLMGDAKTLFDEMAEKNVVSWTVLLWGMVKWEGLERGKNLFDEMPERNEIAWTIMIARYVENGFVKEAFGLLTEMIFEFGFHLNCASLCSLLSSCTQSGDVVMGKWVHTYALKATIDALTDVKFGTALLDMYAKCGRINTAIRVFKFMHMRNVVTWNAMLGGLAMHGKGAMVLEMFDQMLEEAKPNDVTFTALLSACSHSGLVDEGRQLFYSLENVYGIRPSMENYACMVDLLGRSGRLEEAEAVIRGMPMRPNEVVLGSLLGACRVHRMHELGERLVRDLVQMYPHNTEHHVLLSNMYTLSGKIDKADSLRRDLRDKGIRKVPGISTMYINGKIHQFSAGEKSHPQIKEIYSMLDEMIRELKLAGYASHSSSKEAARDALTAFQ</sequence>
<dbReference type="Pfam" id="PF20431">
    <property type="entry name" value="E_motif"/>
    <property type="match status" value="1"/>
</dbReference>
<evidence type="ECO:0000256" key="7">
    <source>
        <dbReference type="ARBA" id="ARBA00022989"/>
    </source>
</evidence>
<evidence type="ECO:0000256" key="4">
    <source>
        <dbReference type="ARBA" id="ARBA00022692"/>
    </source>
</evidence>
<evidence type="ECO:0000256" key="2">
    <source>
        <dbReference type="ARBA" id="ARBA00006643"/>
    </source>
</evidence>
<name>A0AAE1XTA4_9LAMI</name>
<dbReference type="GO" id="GO:0006886">
    <property type="term" value="P:intracellular protein transport"/>
    <property type="evidence" value="ECO:0007669"/>
    <property type="project" value="InterPro"/>
</dbReference>
<dbReference type="Proteomes" id="UP001293254">
    <property type="component" value="Unassembled WGS sequence"/>
</dbReference>
<evidence type="ECO:0000256" key="11">
    <source>
        <dbReference type="PROSITE-ProRule" id="PRU00708"/>
    </source>
</evidence>
<accession>A0AAE1XTA4</accession>
<reference evidence="15" key="2">
    <citation type="journal article" date="2024" name="Plant">
        <title>Genomic evolution and insights into agronomic trait innovations of Sesamum species.</title>
        <authorList>
            <person name="Miao H."/>
            <person name="Wang L."/>
            <person name="Qu L."/>
            <person name="Liu H."/>
            <person name="Sun Y."/>
            <person name="Le M."/>
            <person name="Wang Q."/>
            <person name="Wei S."/>
            <person name="Zheng Y."/>
            <person name="Lin W."/>
            <person name="Duan Y."/>
            <person name="Cao H."/>
            <person name="Xiong S."/>
            <person name="Wang X."/>
            <person name="Wei L."/>
            <person name="Li C."/>
            <person name="Ma Q."/>
            <person name="Ju M."/>
            <person name="Zhao R."/>
            <person name="Li G."/>
            <person name="Mu C."/>
            <person name="Tian Q."/>
            <person name="Mei H."/>
            <person name="Zhang T."/>
            <person name="Gao T."/>
            <person name="Zhang H."/>
        </authorList>
    </citation>
    <scope>NUCLEOTIDE SEQUENCE</scope>
    <source>
        <strain evidence="15">3651</strain>
    </source>
</reference>
<feature type="repeat" description="PPR" evidence="11">
    <location>
        <begin position="295"/>
        <end position="329"/>
    </location>
</feature>
<gene>
    <name evidence="15" type="ORF">Salat_2176600</name>
</gene>
<keyword evidence="7 13" id="KW-1133">Transmembrane helix</keyword>
<dbReference type="InterPro" id="IPR046848">
    <property type="entry name" value="E_motif"/>
</dbReference>
<dbReference type="SUPFAM" id="SSF47661">
    <property type="entry name" value="t-snare proteins"/>
    <property type="match status" value="1"/>
</dbReference>
<evidence type="ECO:0000256" key="12">
    <source>
        <dbReference type="SAM" id="Coils"/>
    </source>
</evidence>
<dbReference type="GO" id="GO:0009451">
    <property type="term" value="P:RNA modification"/>
    <property type="evidence" value="ECO:0007669"/>
    <property type="project" value="InterPro"/>
</dbReference>
<dbReference type="Pfam" id="PF12352">
    <property type="entry name" value="V-SNARE_C"/>
    <property type="match status" value="1"/>
</dbReference>
<keyword evidence="4 13" id="KW-0812">Transmembrane</keyword>
<comment type="similarity">
    <text evidence="2">Belongs to the PPR family. PCMP-H subfamily.</text>
</comment>
<evidence type="ECO:0000256" key="10">
    <source>
        <dbReference type="ARBA" id="ARBA00060376"/>
    </source>
</evidence>
<evidence type="ECO:0000256" key="5">
    <source>
        <dbReference type="ARBA" id="ARBA00022737"/>
    </source>
</evidence>
<feature type="repeat" description="PPR" evidence="11">
    <location>
        <begin position="531"/>
        <end position="561"/>
    </location>
</feature>
<keyword evidence="3" id="KW-0813">Transport</keyword>
<dbReference type="FunFam" id="1.25.40.10:FF:000690">
    <property type="entry name" value="Pentatricopeptide repeat-containing protein"/>
    <property type="match status" value="1"/>
</dbReference>
<feature type="coiled-coil region" evidence="12">
    <location>
        <begin position="67"/>
        <end position="94"/>
    </location>
</feature>
<dbReference type="InterPro" id="IPR010989">
    <property type="entry name" value="SNARE"/>
</dbReference>
<evidence type="ECO:0000313" key="16">
    <source>
        <dbReference type="Proteomes" id="UP001293254"/>
    </source>
</evidence>
<dbReference type="Gene3D" id="1.20.58.400">
    <property type="entry name" value="t-snare proteins"/>
    <property type="match status" value="1"/>
</dbReference>
<organism evidence="15 16">
    <name type="scientific">Sesamum alatum</name>
    <dbReference type="NCBI Taxonomy" id="300844"/>
    <lineage>
        <taxon>Eukaryota</taxon>
        <taxon>Viridiplantae</taxon>
        <taxon>Streptophyta</taxon>
        <taxon>Embryophyta</taxon>
        <taxon>Tracheophyta</taxon>
        <taxon>Spermatophyta</taxon>
        <taxon>Magnoliopsida</taxon>
        <taxon>eudicotyledons</taxon>
        <taxon>Gunneridae</taxon>
        <taxon>Pentapetalae</taxon>
        <taxon>asterids</taxon>
        <taxon>lamiids</taxon>
        <taxon>Lamiales</taxon>
        <taxon>Pedaliaceae</taxon>
        <taxon>Sesamum</taxon>
    </lineage>
</organism>
<dbReference type="GO" id="GO:0016192">
    <property type="term" value="P:vesicle-mediated transport"/>
    <property type="evidence" value="ECO:0007669"/>
    <property type="project" value="InterPro"/>
</dbReference>
<evidence type="ECO:0000256" key="8">
    <source>
        <dbReference type="ARBA" id="ARBA00023054"/>
    </source>
</evidence>
<proteinExistence type="inferred from homology"/>
<evidence type="ECO:0000256" key="3">
    <source>
        <dbReference type="ARBA" id="ARBA00022448"/>
    </source>
</evidence>
<dbReference type="PANTHER" id="PTHR47926">
    <property type="entry name" value="PENTATRICOPEPTIDE REPEAT-CONTAINING PROTEIN"/>
    <property type="match status" value="1"/>
</dbReference>
<protein>
    <submittedName>
        <fullName evidence="15">Pentatricopeptide repeat-containing protein, mitochondrial</fullName>
    </submittedName>
</protein>
<evidence type="ECO:0000256" key="1">
    <source>
        <dbReference type="ARBA" id="ARBA00006108"/>
    </source>
</evidence>
<keyword evidence="8 12" id="KW-0175">Coiled coil</keyword>
<dbReference type="SUPFAM" id="SSF58038">
    <property type="entry name" value="SNARE fusion complex"/>
    <property type="match status" value="1"/>
</dbReference>
<dbReference type="GO" id="GO:0005768">
    <property type="term" value="C:endosome"/>
    <property type="evidence" value="ECO:0007669"/>
    <property type="project" value="UniProtKB-ARBA"/>
</dbReference>
<evidence type="ECO:0000256" key="6">
    <source>
        <dbReference type="ARBA" id="ARBA00022927"/>
    </source>
</evidence>
<dbReference type="PROSITE" id="PS51375">
    <property type="entry name" value="PPR"/>
    <property type="match status" value="3"/>
</dbReference>
<feature type="transmembrane region" description="Helical" evidence="13">
    <location>
        <begin position="198"/>
        <end position="217"/>
    </location>
</feature>
<dbReference type="AlphaFoldDB" id="A0AAE1XTA4"/>
<keyword evidence="5" id="KW-0677">Repeat</keyword>
<evidence type="ECO:0000256" key="9">
    <source>
        <dbReference type="ARBA" id="ARBA00023136"/>
    </source>
</evidence>
<feature type="domain" description="Vesicle transport v-SNARE N-terminal" evidence="14">
    <location>
        <begin position="1"/>
        <end position="91"/>
    </location>
</feature>
<evidence type="ECO:0000256" key="13">
    <source>
        <dbReference type="SAM" id="Phobius"/>
    </source>
</evidence>
<evidence type="ECO:0000259" key="14">
    <source>
        <dbReference type="Pfam" id="PF05008"/>
    </source>
</evidence>
<dbReference type="Gene3D" id="1.20.5.110">
    <property type="match status" value="1"/>
</dbReference>
<dbReference type="Pfam" id="PF01535">
    <property type="entry name" value="PPR"/>
    <property type="match status" value="4"/>
</dbReference>
<comment type="similarity">
    <text evidence="1">Belongs to the VTI1 family.</text>
</comment>
<keyword evidence="6" id="KW-0653">Protein transport</keyword>
<dbReference type="Pfam" id="PF20430">
    <property type="entry name" value="Eplus_motif"/>
    <property type="match status" value="1"/>
</dbReference>
<dbReference type="Gene3D" id="1.25.40.10">
    <property type="entry name" value="Tetratricopeptide repeat domain"/>
    <property type="match status" value="3"/>
</dbReference>
<keyword evidence="9 13" id="KW-0472">Membrane</keyword>
<dbReference type="Pfam" id="PF05008">
    <property type="entry name" value="V-SNARE"/>
    <property type="match status" value="1"/>
</dbReference>
<evidence type="ECO:0000313" key="15">
    <source>
        <dbReference type="EMBL" id="KAK4417639.1"/>
    </source>
</evidence>
<dbReference type="InterPro" id="IPR046849">
    <property type="entry name" value="E2_motif"/>
</dbReference>
<comment type="subcellular location">
    <subcellularLocation>
        <location evidence="10">Prevacuolar compartment membrane</location>
        <topology evidence="10">Single-pass type IV membrane protein</topology>
    </subcellularLocation>
</comment>
<dbReference type="InterPro" id="IPR007705">
    <property type="entry name" value="Vesicle_trsprt_v-SNARE_N"/>
</dbReference>
<dbReference type="NCBIfam" id="TIGR00756">
    <property type="entry name" value="PPR"/>
    <property type="match status" value="3"/>
</dbReference>
<comment type="caution">
    <text evidence="15">The sequence shown here is derived from an EMBL/GenBank/DDBJ whole genome shotgun (WGS) entry which is preliminary data.</text>
</comment>
<keyword evidence="16" id="KW-1185">Reference proteome</keyword>